<evidence type="ECO:0000313" key="4">
    <source>
        <dbReference type="Proteomes" id="UP000527616"/>
    </source>
</evidence>
<dbReference type="EMBL" id="JACBZS010000001">
    <property type="protein sequence ID" value="NYI70310.1"/>
    <property type="molecule type" value="Genomic_DNA"/>
</dbReference>
<name>A0A7Z0IK81_9ACTN</name>
<dbReference type="InterPro" id="IPR050570">
    <property type="entry name" value="Cell_wall_metabolism_enzyme"/>
</dbReference>
<feature type="domain" description="M23ase beta-sheet core" evidence="2">
    <location>
        <begin position="245"/>
        <end position="334"/>
    </location>
</feature>
<dbReference type="PANTHER" id="PTHR21666:SF270">
    <property type="entry name" value="MUREIN HYDROLASE ACTIVATOR ENVC"/>
    <property type="match status" value="1"/>
</dbReference>
<dbReference type="GO" id="GO:0004222">
    <property type="term" value="F:metalloendopeptidase activity"/>
    <property type="evidence" value="ECO:0007669"/>
    <property type="project" value="TreeGrafter"/>
</dbReference>
<evidence type="ECO:0000256" key="1">
    <source>
        <dbReference type="SAM" id="MobiDB-lite"/>
    </source>
</evidence>
<organism evidence="3 4">
    <name type="scientific">Naumannella cuiyingiana</name>
    <dbReference type="NCBI Taxonomy" id="1347891"/>
    <lineage>
        <taxon>Bacteria</taxon>
        <taxon>Bacillati</taxon>
        <taxon>Actinomycetota</taxon>
        <taxon>Actinomycetes</taxon>
        <taxon>Propionibacteriales</taxon>
        <taxon>Propionibacteriaceae</taxon>
        <taxon>Naumannella</taxon>
    </lineage>
</organism>
<comment type="caution">
    <text evidence="3">The sequence shown here is derived from an EMBL/GenBank/DDBJ whole genome shotgun (WGS) entry which is preliminary data.</text>
</comment>
<dbReference type="InterPro" id="IPR016047">
    <property type="entry name" value="M23ase_b-sheet_dom"/>
</dbReference>
<feature type="compositionally biased region" description="Basic and acidic residues" evidence="1">
    <location>
        <begin position="94"/>
        <end position="122"/>
    </location>
</feature>
<dbReference type="Gene3D" id="2.70.70.10">
    <property type="entry name" value="Glucose Permease (Domain IIA)"/>
    <property type="match status" value="1"/>
</dbReference>
<feature type="region of interest" description="Disordered" evidence="1">
    <location>
        <begin position="1"/>
        <end position="23"/>
    </location>
</feature>
<dbReference type="RefSeq" id="WP_179444283.1">
    <property type="nucleotide sequence ID" value="NZ_JACBZS010000001.1"/>
</dbReference>
<feature type="region of interest" description="Disordered" evidence="1">
    <location>
        <begin position="142"/>
        <end position="227"/>
    </location>
</feature>
<feature type="compositionally biased region" description="Basic and acidic residues" evidence="1">
    <location>
        <begin position="153"/>
        <end position="192"/>
    </location>
</feature>
<dbReference type="AlphaFoldDB" id="A0A7Z0IK81"/>
<dbReference type="InterPro" id="IPR011055">
    <property type="entry name" value="Dup_hybrid_motif"/>
</dbReference>
<protein>
    <submittedName>
        <fullName evidence="3">Murein DD-endopeptidase MepM/ murein hydrolase activator NlpD</fullName>
    </submittedName>
</protein>
<feature type="region of interest" description="Disordered" evidence="1">
    <location>
        <begin position="55"/>
        <end position="122"/>
    </location>
</feature>
<gene>
    <name evidence="3" type="ORF">GGQ54_000870</name>
</gene>
<evidence type="ECO:0000313" key="3">
    <source>
        <dbReference type="EMBL" id="NYI70310.1"/>
    </source>
</evidence>
<keyword evidence="4" id="KW-1185">Reference proteome</keyword>
<evidence type="ECO:0000259" key="2">
    <source>
        <dbReference type="Pfam" id="PF01551"/>
    </source>
</evidence>
<feature type="compositionally biased region" description="Polar residues" evidence="1">
    <location>
        <begin position="55"/>
        <end position="64"/>
    </location>
</feature>
<dbReference type="CDD" id="cd12797">
    <property type="entry name" value="M23_peptidase"/>
    <property type="match status" value="1"/>
</dbReference>
<dbReference type="SUPFAM" id="SSF51261">
    <property type="entry name" value="Duplicated hybrid motif"/>
    <property type="match status" value="1"/>
</dbReference>
<reference evidence="3 4" key="1">
    <citation type="submission" date="2020-07" db="EMBL/GenBank/DDBJ databases">
        <title>Sequencing the genomes of 1000 actinobacteria strains.</title>
        <authorList>
            <person name="Klenk H.-P."/>
        </authorList>
    </citation>
    <scope>NUCLEOTIDE SEQUENCE [LARGE SCALE GENOMIC DNA]</scope>
    <source>
        <strain evidence="3 4">DSM 103164</strain>
    </source>
</reference>
<proteinExistence type="predicted"/>
<keyword evidence="3" id="KW-0378">Hydrolase</keyword>
<sequence>MTKRAAGRTKDRTRSSSDPSAVRTTVTQGIAALAVSALGLAVAGSVALTATAQANGATNRTSAVSAAAQPDATRAEPAPRNDQINTDIQAAKGAAERAEQADRKGGTLEAFSRDGEGRASRDTVRAELDAAVEDRVAAKRVASLTDASEEANSESRKAVASARDDAMEAEVEAARREEKRAQEAKKKAEEAARQGGTLPPADQAAPPVDTTVSGDVSGGGGTTPIAKGSYRLGARWGAVGSWSRYHTGQDLPAPIGTPIRAAVDGVVMPATGGGWAGNHVIIRASDGSSTLYAHMSTTSVSAGQTVKAGQQIGAVGMTGRTFGPHLHFEYYKAGVRPGDVYSSSDPYAWMLSKGVQL</sequence>
<dbReference type="Proteomes" id="UP000527616">
    <property type="component" value="Unassembled WGS sequence"/>
</dbReference>
<dbReference type="PANTHER" id="PTHR21666">
    <property type="entry name" value="PEPTIDASE-RELATED"/>
    <property type="match status" value="1"/>
</dbReference>
<dbReference type="Pfam" id="PF01551">
    <property type="entry name" value="Peptidase_M23"/>
    <property type="match status" value="1"/>
</dbReference>
<accession>A0A7Z0IK81</accession>